<dbReference type="SMART" id="SM00131">
    <property type="entry name" value="KU"/>
    <property type="match status" value="1"/>
</dbReference>
<feature type="domain" description="BPTI/Kunitz inhibitor" evidence="2">
    <location>
        <begin position="36"/>
        <end position="87"/>
    </location>
</feature>
<dbReference type="InterPro" id="IPR002223">
    <property type="entry name" value="Kunitz_BPTI"/>
</dbReference>
<name>A0A6M2E5K8_9ACAR</name>
<feature type="chain" id="PRO_5026727222" evidence="1">
    <location>
        <begin position="20"/>
        <end position="162"/>
    </location>
</feature>
<dbReference type="InterPro" id="IPR036880">
    <property type="entry name" value="Kunitz_BPTI_sf"/>
</dbReference>
<proteinExistence type="predicted"/>
<dbReference type="GO" id="GO:0004867">
    <property type="term" value="F:serine-type endopeptidase inhibitor activity"/>
    <property type="evidence" value="ECO:0007669"/>
    <property type="project" value="InterPro"/>
</dbReference>
<evidence type="ECO:0000313" key="3">
    <source>
        <dbReference type="EMBL" id="NOV53210.1"/>
    </source>
</evidence>
<feature type="signal peptide" evidence="1">
    <location>
        <begin position="1"/>
        <end position="19"/>
    </location>
</feature>
<dbReference type="EMBL" id="GIDH01001267">
    <property type="protein sequence ID" value="NOV53210.1"/>
    <property type="molecule type" value="Transcribed_RNA"/>
</dbReference>
<dbReference type="PROSITE" id="PS50279">
    <property type="entry name" value="BPTI_KUNITZ_2"/>
    <property type="match status" value="1"/>
</dbReference>
<accession>A0A6M2E5K8</accession>
<reference evidence="3" key="1">
    <citation type="submission" date="2019-12" db="EMBL/GenBank/DDBJ databases">
        <title>The sialotranscriptome of the gopher-tortoise tick, Amblyomma tuberculatum.</title>
        <authorList>
            <person name="Karim S."/>
            <person name="Andersen J."/>
            <person name="Kumar D."/>
            <person name="Adamson S."/>
            <person name="Ennen J."/>
            <person name="Qualis C.P."/>
            <person name="Ribeiro J.M.C."/>
        </authorList>
    </citation>
    <scope>NUCLEOTIDE SEQUENCE</scope>
    <source>
        <strain evidence="3">Removed</strain>
        <tissue evidence="3">Salivary glands</tissue>
    </source>
</reference>
<dbReference type="SUPFAM" id="SSF57362">
    <property type="entry name" value="BPTI-like"/>
    <property type="match status" value="1"/>
</dbReference>
<dbReference type="AlphaFoldDB" id="A0A6M2E5K8"/>
<keyword evidence="1" id="KW-0732">Signal</keyword>
<organism evidence="3">
    <name type="scientific">Amblyomma tuberculatum</name>
    <dbReference type="NCBI Taxonomy" id="48802"/>
    <lineage>
        <taxon>Eukaryota</taxon>
        <taxon>Metazoa</taxon>
        <taxon>Ecdysozoa</taxon>
        <taxon>Arthropoda</taxon>
        <taxon>Chelicerata</taxon>
        <taxon>Arachnida</taxon>
        <taxon>Acari</taxon>
        <taxon>Parasitiformes</taxon>
        <taxon>Ixodida</taxon>
        <taxon>Ixodoidea</taxon>
        <taxon>Ixodidae</taxon>
        <taxon>Amblyomminae</taxon>
        <taxon>Amblyomma</taxon>
    </lineage>
</organism>
<protein>
    <submittedName>
        <fullName evidence="3">Putative bpti/kunitz family of serine protease inhibitor</fullName>
    </submittedName>
</protein>
<dbReference type="Gene3D" id="4.10.410.10">
    <property type="entry name" value="Pancreatic trypsin inhibitor Kunitz domain"/>
    <property type="match status" value="1"/>
</dbReference>
<evidence type="ECO:0000259" key="2">
    <source>
        <dbReference type="PROSITE" id="PS50279"/>
    </source>
</evidence>
<dbReference type="Pfam" id="PF00014">
    <property type="entry name" value="Kunitz_BPTI"/>
    <property type="match status" value="1"/>
</dbReference>
<evidence type="ECO:0000256" key="1">
    <source>
        <dbReference type="SAM" id="SignalP"/>
    </source>
</evidence>
<sequence length="162" mass="18095">MRLLSFLLAACALVTSALTGRKTDSHTERAFNRTECKTPIMEDVPGCSAKVIRFYYDEKNETCTSFIWNGCLWTGVFNLLHDCVSVCNTGQTVPFCTGEPFGKCGESSGQSSMMMMMNRKAYFYNATSRTCEEYEACQTAPQTESANYFPTKTNCELQCSGF</sequence>